<evidence type="ECO:0000256" key="3">
    <source>
        <dbReference type="ARBA" id="ARBA00022475"/>
    </source>
</evidence>
<dbReference type="RefSeq" id="WP_058058695.1">
    <property type="nucleotide sequence ID" value="NZ_CAAKNL010000081.1"/>
</dbReference>
<feature type="domain" description="General secretion pathway GspH" evidence="11">
    <location>
        <begin position="42"/>
        <end position="163"/>
    </location>
</feature>
<keyword evidence="6" id="KW-0812">Transmembrane</keyword>
<evidence type="ECO:0000256" key="9">
    <source>
        <dbReference type="ARBA" id="ARBA00025772"/>
    </source>
</evidence>
<dbReference type="GO" id="GO:0015628">
    <property type="term" value="P:protein secretion by the type II secretion system"/>
    <property type="evidence" value="ECO:0007669"/>
    <property type="project" value="InterPro"/>
</dbReference>
<evidence type="ECO:0000313" key="12">
    <source>
        <dbReference type="EMBL" id="TND52607.1"/>
    </source>
</evidence>
<dbReference type="InterPro" id="IPR045584">
    <property type="entry name" value="Pilin-like"/>
</dbReference>
<comment type="similarity">
    <text evidence="9">Belongs to the GSP H family.</text>
</comment>
<evidence type="ECO:0000256" key="1">
    <source>
        <dbReference type="ARBA" id="ARBA00004377"/>
    </source>
</evidence>
<evidence type="ECO:0000256" key="10">
    <source>
        <dbReference type="ARBA" id="ARBA00030775"/>
    </source>
</evidence>
<evidence type="ECO:0000256" key="8">
    <source>
        <dbReference type="ARBA" id="ARBA00023136"/>
    </source>
</evidence>
<gene>
    <name evidence="12" type="ORF">CF123_15430</name>
</gene>
<comment type="caution">
    <text evidence="12">The sequence shown here is derived from an EMBL/GenBank/DDBJ whole genome shotgun (WGS) entry which is preliminary data.</text>
</comment>
<sequence>MARNGFTLLEFLISASLTTILLTLGLPSLANLLTSTDSDIYTRNLQDHLIFGQRQAITQQQPVTACLAMPVRNSTKEGCVLANQTGAQRMLVFIDTNQDRQFDIANGDILLSATEPFLEKHTVTANRQFVRFSPDGTAIGTNMTLRFCIDQAPRVDIIVSPSGRSRSEKKGLSCS</sequence>
<organism evidence="12 13">
    <name type="scientific">Aeromonas veronii</name>
    <dbReference type="NCBI Taxonomy" id="654"/>
    <lineage>
        <taxon>Bacteria</taxon>
        <taxon>Pseudomonadati</taxon>
        <taxon>Pseudomonadota</taxon>
        <taxon>Gammaproteobacteria</taxon>
        <taxon>Aeromonadales</taxon>
        <taxon>Aeromonadaceae</taxon>
        <taxon>Aeromonas</taxon>
    </lineage>
</organism>
<accession>A0A1Q8F8P1</accession>
<evidence type="ECO:0000313" key="13">
    <source>
        <dbReference type="Proteomes" id="UP000796104"/>
    </source>
</evidence>
<reference evidence="12" key="1">
    <citation type="submission" date="2017-10" db="EMBL/GenBank/DDBJ databases">
        <authorList>
            <person name="Colston S.M."/>
            <person name="Graf J."/>
        </authorList>
    </citation>
    <scope>NUCLEOTIDE SEQUENCE</scope>
    <source>
        <strain evidence="12">BAQ071013-135</strain>
    </source>
</reference>
<dbReference type="AlphaFoldDB" id="A0A1Q8F8P1"/>
<keyword evidence="3" id="KW-1003">Cell membrane</keyword>
<keyword evidence="7" id="KW-1133">Transmembrane helix</keyword>
<evidence type="ECO:0000256" key="2">
    <source>
        <dbReference type="ARBA" id="ARBA00021549"/>
    </source>
</evidence>
<dbReference type="GO" id="GO:0005886">
    <property type="term" value="C:plasma membrane"/>
    <property type="evidence" value="ECO:0007669"/>
    <property type="project" value="UniProtKB-SubCell"/>
</dbReference>
<evidence type="ECO:0000256" key="7">
    <source>
        <dbReference type="ARBA" id="ARBA00022989"/>
    </source>
</evidence>
<protein>
    <recommendedName>
        <fullName evidence="2">Type II secretion system protein H</fullName>
    </recommendedName>
    <alternativeName>
        <fullName evidence="10">General secretion pathway protein H</fullName>
    </alternativeName>
</protein>
<reference evidence="12" key="2">
    <citation type="journal article" date="2019" name="PLoS ONE">
        <title>Identification and characterization of putative Aeromonas spp. T3SS effectors.</title>
        <authorList>
            <person name="Rangel L.T."/>
            <person name="Marden J."/>
            <person name="Colston S."/>
            <person name="Setubal J.C."/>
            <person name="Graf J."/>
            <person name="Gogarten J.P."/>
        </authorList>
    </citation>
    <scope>NUCLEOTIDE SEQUENCE</scope>
    <source>
        <strain evidence="12">BAQ071013-135</strain>
    </source>
</reference>
<dbReference type="SUPFAM" id="SSF54523">
    <property type="entry name" value="Pili subunits"/>
    <property type="match status" value="1"/>
</dbReference>
<dbReference type="OrthoDB" id="5586454at2"/>
<evidence type="ECO:0000259" key="11">
    <source>
        <dbReference type="Pfam" id="PF12019"/>
    </source>
</evidence>
<dbReference type="EMBL" id="PDXJ01000021">
    <property type="protein sequence ID" value="TND52607.1"/>
    <property type="molecule type" value="Genomic_DNA"/>
</dbReference>
<name>A0A1Q8F8P1_AERVE</name>
<evidence type="ECO:0000256" key="5">
    <source>
        <dbReference type="ARBA" id="ARBA00022519"/>
    </source>
</evidence>
<evidence type="ECO:0000256" key="6">
    <source>
        <dbReference type="ARBA" id="ARBA00022692"/>
    </source>
</evidence>
<keyword evidence="5" id="KW-0997">Cell inner membrane</keyword>
<comment type="subcellular location">
    <subcellularLocation>
        <location evidence="1">Cell inner membrane</location>
        <topology evidence="1">Single-pass membrane protein</topology>
    </subcellularLocation>
</comment>
<dbReference type="InterPro" id="IPR022346">
    <property type="entry name" value="T2SS_GspH"/>
</dbReference>
<evidence type="ECO:0000256" key="4">
    <source>
        <dbReference type="ARBA" id="ARBA00022481"/>
    </source>
</evidence>
<keyword evidence="8" id="KW-0472">Membrane</keyword>
<keyword evidence="4" id="KW-0488">Methylation</keyword>
<dbReference type="GO" id="GO:0015627">
    <property type="term" value="C:type II protein secretion system complex"/>
    <property type="evidence" value="ECO:0007669"/>
    <property type="project" value="InterPro"/>
</dbReference>
<dbReference type="Proteomes" id="UP000796104">
    <property type="component" value="Unassembled WGS sequence"/>
</dbReference>
<proteinExistence type="inferred from homology"/>
<dbReference type="Pfam" id="PF12019">
    <property type="entry name" value="GspH"/>
    <property type="match status" value="1"/>
</dbReference>
<dbReference type="Gene3D" id="3.55.40.10">
    <property type="entry name" value="minor pseudopilin epsh domain"/>
    <property type="match status" value="1"/>
</dbReference>